<accession>A0A1R4LLK3</accession>
<dbReference type="AlphaFoldDB" id="A0A1R4LLK3"/>
<dbReference type="InterPro" id="IPR029063">
    <property type="entry name" value="SAM-dependent_MTases_sf"/>
</dbReference>
<reference evidence="2" key="1">
    <citation type="submission" date="2017-02" db="EMBL/GenBank/DDBJ databases">
        <authorList>
            <person name="Rodrigo-Torres L."/>
            <person name="Arahal R.D."/>
            <person name="Lucena T."/>
        </authorList>
    </citation>
    <scope>NUCLEOTIDE SEQUENCE [LARGE SCALE GENOMIC DNA]</scope>
    <source>
        <strain evidence="2">CECT 7878</strain>
    </source>
</reference>
<dbReference type="EMBL" id="FULE01000031">
    <property type="protein sequence ID" value="SJN57338.1"/>
    <property type="molecule type" value="Genomic_DNA"/>
</dbReference>
<gene>
    <name evidence="1" type="ORF">VR7878_02254</name>
</gene>
<proteinExistence type="predicted"/>
<dbReference type="Proteomes" id="UP000188276">
    <property type="component" value="Unassembled WGS sequence"/>
</dbReference>
<protein>
    <recommendedName>
        <fullName evidence="3">Bifunctional 3-demethylubiquinone-9 3-methyltransferase/ 2-octaprenyl-6-hydroxy phenol methylase</fullName>
    </recommendedName>
</protein>
<dbReference type="Gene3D" id="3.40.50.150">
    <property type="entry name" value="Vaccinia Virus protein VP39"/>
    <property type="match status" value="1"/>
</dbReference>
<evidence type="ECO:0000313" key="1">
    <source>
        <dbReference type="EMBL" id="SJN57338.1"/>
    </source>
</evidence>
<name>A0A1R4LLK3_VIBR1</name>
<dbReference type="SUPFAM" id="SSF53335">
    <property type="entry name" value="S-adenosyl-L-methionine-dependent methyltransferases"/>
    <property type="match status" value="1"/>
</dbReference>
<organism evidence="1 2">
    <name type="scientific">Vibrio ruber (strain DSM 16370 / JCM 11486 / BCRC 17186 / CECT 7878 / LMG 23124 / VR1)</name>
    <dbReference type="NCBI Taxonomy" id="1123498"/>
    <lineage>
        <taxon>Bacteria</taxon>
        <taxon>Pseudomonadati</taxon>
        <taxon>Pseudomonadota</taxon>
        <taxon>Gammaproteobacteria</taxon>
        <taxon>Vibrionales</taxon>
        <taxon>Vibrionaceae</taxon>
        <taxon>Vibrio</taxon>
    </lineage>
</organism>
<dbReference type="STRING" id="1123498.VR7878_02254"/>
<evidence type="ECO:0008006" key="3">
    <source>
        <dbReference type="Google" id="ProtNLM"/>
    </source>
</evidence>
<keyword evidence="2" id="KW-1185">Reference proteome</keyword>
<sequence length="260" mass="30549">MCKCPIDSDKMSFIFQEKVLEKYDVNYYKCSHCGIIKTETPYWLDEAYSDAIANSDIGLLDRNNYNSKMVLTILSILNRVHDRVVDSAGGYGILTRLLRDRGIHCYSSDKYCENLFSSEFCGDNVKNIKVLLAFEVMEHLSNPIEFLSENIDKYNPDLLIFSTQTFIDNPPLNWWYYSFHTGQHITFYQQKSLAILANKFNLKYYMINDSYHIFSRNKINSVKLFFMKNKISRKIIHVFCERISKSRSLLQSDYNKIISK</sequence>
<dbReference type="Pfam" id="PF13489">
    <property type="entry name" value="Methyltransf_23"/>
    <property type="match status" value="1"/>
</dbReference>
<evidence type="ECO:0000313" key="2">
    <source>
        <dbReference type="Proteomes" id="UP000188276"/>
    </source>
</evidence>